<organism evidence="2 3">
    <name type="scientific">Angomonas deanei</name>
    <dbReference type="NCBI Taxonomy" id="59799"/>
    <lineage>
        <taxon>Eukaryota</taxon>
        <taxon>Discoba</taxon>
        <taxon>Euglenozoa</taxon>
        <taxon>Kinetoplastea</taxon>
        <taxon>Metakinetoplastina</taxon>
        <taxon>Trypanosomatida</taxon>
        <taxon>Trypanosomatidae</taxon>
        <taxon>Strigomonadinae</taxon>
        <taxon>Angomonas</taxon>
    </lineage>
</organism>
<keyword evidence="3" id="KW-1185">Reference proteome</keyword>
<dbReference type="EMBL" id="LR877160">
    <property type="protein sequence ID" value="CAD2220157.1"/>
    <property type="molecule type" value="Genomic_DNA"/>
</dbReference>
<sequence>MGPRTAGFLFGSFVSIVATSVFLKYDSLRTKDLTDAQVHKLETHAQLLERRLDVVRYGFKLVGGG</sequence>
<reference evidence="2 3" key="1">
    <citation type="submission" date="2020-08" db="EMBL/GenBank/DDBJ databases">
        <authorList>
            <person name="Newling K."/>
            <person name="Davey J."/>
            <person name="Forrester S."/>
        </authorList>
    </citation>
    <scope>NUCLEOTIDE SEQUENCE [LARGE SCALE GENOMIC DNA]</scope>
    <source>
        <strain evidence="3">Crithidia deanei Carvalho (ATCC PRA-265)</strain>
    </source>
</reference>
<keyword evidence="1" id="KW-0472">Membrane</keyword>
<evidence type="ECO:0000313" key="2">
    <source>
        <dbReference type="EMBL" id="CAD2220157.1"/>
    </source>
</evidence>
<keyword evidence="1" id="KW-1133">Transmembrane helix</keyword>
<feature type="transmembrane region" description="Helical" evidence="1">
    <location>
        <begin position="6"/>
        <end position="23"/>
    </location>
</feature>
<evidence type="ECO:0000313" key="3">
    <source>
        <dbReference type="Proteomes" id="UP000515908"/>
    </source>
</evidence>
<name>A0A7G2CM72_9TRYP</name>
<dbReference type="AlphaFoldDB" id="A0A7G2CM72"/>
<evidence type="ECO:0000256" key="1">
    <source>
        <dbReference type="SAM" id="Phobius"/>
    </source>
</evidence>
<dbReference type="Proteomes" id="UP000515908">
    <property type="component" value="Chromosome 16"/>
</dbReference>
<proteinExistence type="predicted"/>
<gene>
    <name evidence="2" type="ORF">ADEAN_000767200</name>
</gene>
<protein>
    <submittedName>
        <fullName evidence="2">Uncharacterized protein</fullName>
    </submittedName>
</protein>
<keyword evidence="1" id="KW-0812">Transmembrane</keyword>
<accession>A0A7G2CM72</accession>
<dbReference type="VEuPathDB" id="TriTrypDB:ADEAN_000767200"/>